<keyword evidence="2" id="KW-1185">Reference proteome</keyword>
<reference evidence="2" key="1">
    <citation type="submission" date="2021-01" db="EMBL/GenBank/DDBJ databases">
        <title>Caligus Genome Assembly.</title>
        <authorList>
            <person name="Gallardo-Escarate C."/>
        </authorList>
    </citation>
    <scope>NUCLEOTIDE SEQUENCE [LARGE SCALE GENOMIC DNA]</scope>
</reference>
<evidence type="ECO:0000313" key="1">
    <source>
        <dbReference type="EMBL" id="QQP52524.1"/>
    </source>
</evidence>
<proteinExistence type="predicted"/>
<dbReference type="EMBL" id="CP045892">
    <property type="protein sequence ID" value="QQP52524.1"/>
    <property type="molecule type" value="Genomic_DNA"/>
</dbReference>
<name>A0A7T8KAS8_CALRO</name>
<dbReference type="Proteomes" id="UP000595437">
    <property type="component" value="Chromosome 3"/>
</dbReference>
<dbReference type="AlphaFoldDB" id="A0A7T8KAS8"/>
<accession>A0A7T8KAS8</accession>
<sequence length="59" mass="6740">MKLWDRYIQGSNDINGLTQNDNSKGGSPFAFPELDFPFESVDLNQMICEYEMNGLPNTH</sequence>
<gene>
    <name evidence="1" type="ORF">FKW44_004702</name>
</gene>
<protein>
    <submittedName>
        <fullName evidence="1">Uncharacterized protein</fullName>
    </submittedName>
</protein>
<organism evidence="1 2">
    <name type="scientific">Caligus rogercresseyi</name>
    <name type="common">Sea louse</name>
    <dbReference type="NCBI Taxonomy" id="217165"/>
    <lineage>
        <taxon>Eukaryota</taxon>
        <taxon>Metazoa</taxon>
        <taxon>Ecdysozoa</taxon>
        <taxon>Arthropoda</taxon>
        <taxon>Crustacea</taxon>
        <taxon>Multicrustacea</taxon>
        <taxon>Hexanauplia</taxon>
        <taxon>Copepoda</taxon>
        <taxon>Siphonostomatoida</taxon>
        <taxon>Caligidae</taxon>
        <taxon>Caligus</taxon>
    </lineage>
</organism>
<evidence type="ECO:0000313" key="2">
    <source>
        <dbReference type="Proteomes" id="UP000595437"/>
    </source>
</evidence>